<accession>A0AAW9SAJ9</accession>
<keyword evidence="2" id="KW-1185">Reference proteome</keyword>
<reference evidence="1 2" key="1">
    <citation type="submission" date="2024-04" db="EMBL/GenBank/DDBJ databases">
        <title>Novel genus in family Flammeovirgaceae.</title>
        <authorList>
            <person name="Nguyen T.H."/>
            <person name="Vuong T.Q."/>
            <person name="Le H."/>
            <person name="Kim S.-G."/>
        </authorList>
    </citation>
    <scope>NUCLEOTIDE SEQUENCE [LARGE SCALE GENOMIC DNA]</scope>
    <source>
        <strain evidence="1 2">JCM 23209</strain>
    </source>
</reference>
<gene>
    <name evidence="1" type="ORF">AAG747_08425</name>
</gene>
<sequence>MNHSTENVTLYALFLSDILKNYENKKEEYPDLFQMVEELDLSEPFNKVPIKVYNEMCAWIEENLGKFNLIRVGRNVGESIYQGMLDSGAITTSTKPLEIMKTLIKMAETMIQDPEKRGWEIAASSEHSIQMRRTQTFNSKLQLGVLDGLIRKAGVGGVKVDLVKDVEAGDEFDEFLISWV</sequence>
<dbReference type="AlphaFoldDB" id="A0AAW9SAJ9"/>
<dbReference type="EMBL" id="JBDKWZ010000004">
    <property type="protein sequence ID" value="MEN7547931.1"/>
    <property type="molecule type" value="Genomic_DNA"/>
</dbReference>
<dbReference type="Proteomes" id="UP001403385">
    <property type="component" value="Unassembled WGS sequence"/>
</dbReference>
<name>A0AAW9SAJ9_9BACT</name>
<evidence type="ECO:0000313" key="2">
    <source>
        <dbReference type="Proteomes" id="UP001403385"/>
    </source>
</evidence>
<evidence type="ECO:0000313" key="1">
    <source>
        <dbReference type="EMBL" id="MEN7547931.1"/>
    </source>
</evidence>
<proteinExistence type="predicted"/>
<dbReference type="RefSeq" id="WP_346820713.1">
    <property type="nucleotide sequence ID" value="NZ_JBDKWZ010000004.1"/>
</dbReference>
<protein>
    <recommendedName>
        <fullName evidence="3">DUF4194 domain-containing protein</fullName>
    </recommendedName>
</protein>
<comment type="caution">
    <text evidence="1">The sequence shown here is derived from an EMBL/GenBank/DDBJ whole genome shotgun (WGS) entry which is preliminary data.</text>
</comment>
<evidence type="ECO:0008006" key="3">
    <source>
        <dbReference type="Google" id="ProtNLM"/>
    </source>
</evidence>
<organism evidence="1 2">
    <name type="scientific">Rapidithrix thailandica</name>
    <dbReference type="NCBI Taxonomy" id="413964"/>
    <lineage>
        <taxon>Bacteria</taxon>
        <taxon>Pseudomonadati</taxon>
        <taxon>Bacteroidota</taxon>
        <taxon>Cytophagia</taxon>
        <taxon>Cytophagales</taxon>
        <taxon>Flammeovirgaceae</taxon>
        <taxon>Rapidithrix</taxon>
    </lineage>
</organism>